<feature type="transmembrane region" description="Helical" evidence="10">
    <location>
        <begin position="751"/>
        <end position="770"/>
    </location>
</feature>
<evidence type="ECO:0000256" key="7">
    <source>
        <dbReference type="ARBA" id="ARBA00022927"/>
    </source>
</evidence>
<keyword evidence="5 10" id="KW-0378">Hydrolase</keyword>
<feature type="domain" description="GPI inositol-deacylase PGAP1-like alpha/beta" evidence="11">
    <location>
        <begin position="105"/>
        <end position="343"/>
    </location>
</feature>
<dbReference type="Pfam" id="PF25141">
    <property type="entry name" value="PGAP1_2nd"/>
    <property type="match status" value="1"/>
</dbReference>
<evidence type="ECO:0000313" key="14">
    <source>
        <dbReference type="Proteomes" id="UP000422736"/>
    </source>
</evidence>
<reference evidence="13 14" key="2">
    <citation type="submission" date="2019-11" db="EMBL/GenBank/DDBJ databases">
        <authorList>
            <person name="Lu H."/>
        </authorList>
    </citation>
    <scope>NUCLEOTIDE SEQUENCE [LARGE SCALE GENOMIC DNA]</scope>
    <source>
        <strain evidence="13 14">FIM1</strain>
    </source>
</reference>
<evidence type="ECO:0000256" key="1">
    <source>
        <dbReference type="ARBA" id="ARBA00004477"/>
    </source>
</evidence>
<proteinExistence type="inferred from homology"/>
<dbReference type="EC" id="3.1.-.-" evidence="10"/>
<keyword evidence="7 10" id="KW-0653">Protein transport</keyword>
<keyword evidence="3 10" id="KW-0813">Transport</keyword>
<evidence type="ECO:0000256" key="4">
    <source>
        <dbReference type="ARBA" id="ARBA00022692"/>
    </source>
</evidence>
<evidence type="ECO:0000256" key="2">
    <source>
        <dbReference type="ARBA" id="ARBA00006931"/>
    </source>
</evidence>
<keyword evidence="4 10" id="KW-0812">Transmembrane</keyword>
<evidence type="ECO:0000256" key="5">
    <source>
        <dbReference type="ARBA" id="ARBA00022801"/>
    </source>
</evidence>
<feature type="transmembrane region" description="Helical" evidence="10">
    <location>
        <begin position="932"/>
        <end position="950"/>
    </location>
</feature>
<feature type="domain" description="GPI inositol-deacylase transmembrane" evidence="12">
    <location>
        <begin position="656"/>
        <end position="973"/>
    </location>
</feature>
<feature type="transmembrane region" description="Helical" evidence="10">
    <location>
        <begin position="655"/>
        <end position="676"/>
    </location>
</feature>
<dbReference type="Pfam" id="PF25140">
    <property type="entry name" value="PGAP1_TMD"/>
    <property type="match status" value="1"/>
</dbReference>
<evidence type="ECO:0000313" key="13">
    <source>
        <dbReference type="EMBL" id="QGN17267.1"/>
    </source>
</evidence>
<dbReference type="Proteomes" id="UP000422736">
    <property type="component" value="Chromosome 6"/>
</dbReference>
<reference evidence="13 14" key="1">
    <citation type="submission" date="2016-03" db="EMBL/GenBank/DDBJ databases">
        <title>How can Kluyveromyces marxianus grow so fast - potential evolutionary course in Saccharomyces Complex revealed by comparative genomics.</title>
        <authorList>
            <person name="Mo W."/>
            <person name="Lu W."/>
            <person name="Yang X."/>
            <person name="Qi J."/>
            <person name="Lv H."/>
        </authorList>
    </citation>
    <scope>NUCLEOTIDE SEQUENCE [LARGE SCALE GENOMIC DNA]</scope>
    <source>
        <strain evidence="13 14">FIM1</strain>
    </source>
</reference>
<comment type="similarity">
    <text evidence="2 10">Belongs to the GPI inositol-deacylase family.</text>
</comment>
<sequence length="975" mass="111382">MIVENGADSSATRVRYPLISKRLRKRSAVLTFIGLLLVCALGLSHVFHKFTGADAPKCRSIYMYPSYARIDGFDTRYTKLAKKYHIYLYREQGKDNAPLHGDEIQLDGIPVLFIPGNAGSFKQARSIAAASADMYFDSKSSIENSFTKNLDFFTADFNEDFTAFHGQTMIDQASFLNDAINYILSLYSQSNAYKNSNRTLPSSVIIVGHSMGGIVARLMPTLPNHIKESINSIITLSSPHAAAPVTFDGDILRIYERINTYWRSSMDDTNSFFRNNVSVISITGGILDGILPADYTDVKGIIPESNGFGTFTTTIPEVWTPIDHLAIVWCDQLRHVIAKYLLETVNDELSTKTSDLDTRLRLARNLFLSGLEPVTHQDKLLDNNLLDMSSNFKNPISINEDRTFWFNKSNPMKSDFIFDISGNDKLQFQLLTSLHDIELLFCRTKDNKDCIQGSSSLSKIPRSSSATQYPTDSSWGSGFSPFRFISLNSTDLKGFETILLRNTITNDDDFLIVTIGNENNIVISNINPWEISMSYFQKSLDFLTSFTKTVCFPKLWSSLISYRLNVIFSEREDSSFNPLVRQYVNTQYESKWHLFPSSGSHDINMHNIRPFISVDDTSDKSLNLMFFAPPGQELRIKLSINWLLTFKMLFIRFRLAIASIPISLIALTLSYQFYYFTSDTSKFISFETALTNIVCRYSILILGFLSVTPLLSDCKILLRLLYLLDPTSLNNPVLNDHTITNSYMLGLREPFTWWIGPLFFTISVATLFLLTRIFNILELVAVKTAKLVSDYIPVPLHSNSEAPSRKYMIFSTRQLVGICFLFLLVMYYVPYQFAFLIISLIQIWTCVRLAILNYYEPSKYNNAHNFNMSFLILTIFMIPINAPIVVVFFRNIAIRWETAFRSHHNFLAIAPSLLLILRNSQFKLPVIKSKQNWLIVVTLSAYLSFYSFTYGIRNLYWVYHLYNILNGVFFVLTLM</sequence>
<accession>A0ABX6EYX3</accession>
<feature type="transmembrane region" description="Helical" evidence="10">
    <location>
        <begin position="956"/>
        <end position="974"/>
    </location>
</feature>
<evidence type="ECO:0000259" key="12">
    <source>
        <dbReference type="Pfam" id="PF25140"/>
    </source>
</evidence>
<name>A0ABX6EYX3_KLUMA</name>
<keyword evidence="8 10" id="KW-1133">Transmembrane helix</keyword>
<dbReference type="PANTHER" id="PTHR15495:SF7">
    <property type="entry name" value="GPI INOSITOL-DEACYLASE"/>
    <property type="match status" value="1"/>
</dbReference>
<keyword evidence="6 10" id="KW-0256">Endoplasmic reticulum</keyword>
<comment type="function">
    <text evidence="10">Involved in inositol deacylation of GPI-anchored proteins which plays important roles in the quality control and ER-associated degradation of GPI-anchored proteins.</text>
</comment>
<protein>
    <recommendedName>
        <fullName evidence="10">GPI inositol-deacylase</fullName>
        <ecNumber evidence="10">3.1.-.-</ecNumber>
    </recommendedName>
</protein>
<evidence type="ECO:0000256" key="6">
    <source>
        <dbReference type="ARBA" id="ARBA00022824"/>
    </source>
</evidence>
<keyword evidence="9 10" id="KW-0472">Membrane</keyword>
<dbReference type="InterPro" id="IPR056824">
    <property type="entry name" value="PGAP1_TMD"/>
</dbReference>
<evidence type="ECO:0000256" key="8">
    <source>
        <dbReference type="ARBA" id="ARBA00022989"/>
    </source>
</evidence>
<feature type="transmembrane region" description="Helical" evidence="10">
    <location>
        <begin position="28"/>
        <end position="47"/>
    </location>
</feature>
<feature type="transmembrane region" description="Helical" evidence="10">
    <location>
        <begin position="867"/>
        <end position="890"/>
    </location>
</feature>
<dbReference type="EMBL" id="CP015059">
    <property type="protein sequence ID" value="QGN17267.1"/>
    <property type="molecule type" value="Genomic_DNA"/>
</dbReference>
<gene>
    <name evidence="13" type="primary">BST1</name>
    <name evidence="13" type="ORF">FIM1_3998</name>
</gene>
<evidence type="ECO:0000256" key="10">
    <source>
        <dbReference type="RuleBase" id="RU365011"/>
    </source>
</evidence>
<evidence type="ECO:0000256" key="3">
    <source>
        <dbReference type="ARBA" id="ARBA00022448"/>
    </source>
</evidence>
<feature type="transmembrane region" description="Helical" evidence="10">
    <location>
        <begin position="807"/>
        <end position="827"/>
    </location>
</feature>
<feature type="transmembrane region" description="Helical" evidence="10">
    <location>
        <begin position="697"/>
        <end position="722"/>
    </location>
</feature>
<dbReference type="InterPro" id="IPR029058">
    <property type="entry name" value="AB_hydrolase_fold"/>
</dbReference>
<evidence type="ECO:0000256" key="9">
    <source>
        <dbReference type="ARBA" id="ARBA00023136"/>
    </source>
</evidence>
<organism evidence="13 14">
    <name type="scientific">Kluyveromyces marxianus</name>
    <name type="common">Yeast</name>
    <name type="synonym">Candida kefyr</name>
    <dbReference type="NCBI Taxonomy" id="4911"/>
    <lineage>
        <taxon>Eukaryota</taxon>
        <taxon>Fungi</taxon>
        <taxon>Dikarya</taxon>
        <taxon>Ascomycota</taxon>
        <taxon>Saccharomycotina</taxon>
        <taxon>Saccharomycetes</taxon>
        <taxon>Saccharomycetales</taxon>
        <taxon>Saccharomycetaceae</taxon>
        <taxon>Kluyveromyces</taxon>
    </lineage>
</organism>
<dbReference type="Pfam" id="PF07819">
    <property type="entry name" value="PGAP1"/>
    <property type="match status" value="1"/>
</dbReference>
<dbReference type="PANTHER" id="PTHR15495">
    <property type="entry name" value="NEGATIVE REGULATOR OF VESICLE FORMATION-RELATED"/>
    <property type="match status" value="1"/>
</dbReference>
<dbReference type="SUPFAM" id="SSF53474">
    <property type="entry name" value="alpha/beta-Hydrolases"/>
    <property type="match status" value="1"/>
</dbReference>
<dbReference type="InterPro" id="IPR039529">
    <property type="entry name" value="PGAP1/BST1"/>
</dbReference>
<dbReference type="InterPro" id="IPR012908">
    <property type="entry name" value="PGAP1-ab_dom-like"/>
</dbReference>
<comment type="subcellular location">
    <subcellularLocation>
        <location evidence="1">Endoplasmic reticulum membrane</location>
        <topology evidence="1">Multi-pass membrane protein</topology>
    </subcellularLocation>
</comment>
<dbReference type="Gene3D" id="3.40.50.1820">
    <property type="entry name" value="alpha/beta hydrolase"/>
    <property type="match status" value="1"/>
</dbReference>
<keyword evidence="14" id="KW-1185">Reference proteome</keyword>
<evidence type="ECO:0000259" key="11">
    <source>
        <dbReference type="Pfam" id="PF07819"/>
    </source>
</evidence>